<evidence type="ECO:0000313" key="3">
    <source>
        <dbReference type="Proteomes" id="UP001320420"/>
    </source>
</evidence>
<reference evidence="2 3" key="1">
    <citation type="submission" date="2024-02" db="EMBL/GenBank/DDBJ databases">
        <title>De novo assembly and annotation of 12 fungi associated with fruit tree decline syndrome in Ontario, Canada.</title>
        <authorList>
            <person name="Sulman M."/>
            <person name="Ellouze W."/>
            <person name="Ilyukhin E."/>
        </authorList>
    </citation>
    <scope>NUCLEOTIDE SEQUENCE [LARGE SCALE GENOMIC DNA]</scope>
    <source>
        <strain evidence="2 3">M11/M66-122</strain>
    </source>
</reference>
<accession>A0AAN9V754</accession>
<gene>
    <name evidence="2" type="ORF">SLS62_003323</name>
</gene>
<comment type="caution">
    <text evidence="2">The sequence shown here is derived from an EMBL/GenBank/DDBJ whole genome shotgun (WGS) entry which is preliminary data.</text>
</comment>
<feature type="region of interest" description="Disordered" evidence="1">
    <location>
        <begin position="1"/>
        <end position="163"/>
    </location>
</feature>
<feature type="compositionally biased region" description="Acidic residues" evidence="1">
    <location>
        <begin position="123"/>
        <end position="144"/>
    </location>
</feature>
<evidence type="ECO:0000256" key="1">
    <source>
        <dbReference type="SAM" id="MobiDB-lite"/>
    </source>
</evidence>
<name>A0AAN9V754_9PEZI</name>
<feature type="compositionally biased region" description="Basic residues" evidence="1">
    <location>
        <begin position="32"/>
        <end position="49"/>
    </location>
</feature>
<evidence type="ECO:0000313" key="2">
    <source>
        <dbReference type="EMBL" id="KAK7754763.1"/>
    </source>
</evidence>
<dbReference type="Proteomes" id="UP001320420">
    <property type="component" value="Unassembled WGS sequence"/>
</dbReference>
<protein>
    <submittedName>
        <fullName evidence="2">Uncharacterized protein</fullName>
    </submittedName>
</protein>
<keyword evidence="3" id="KW-1185">Reference proteome</keyword>
<organism evidence="2 3">
    <name type="scientific">Diatrype stigma</name>
    <dbReference type="NCBI Taxonomy" id="117547"/>
    <lineage>
        <taxon>Eukaryota</taxon>
        <taxon>Fungi</taxon>
        <taxon>Dikarya</taxon>
        <taxon>Ascomycota</taxon>
        <taxon>Pezizomycotina</taxon>
        <taxon>Sordariomycetes</taxon>
        <taxon>Xylariomycetidae</taxon>
        <taxon>Xylariales</taxon>
        <taxon>Diatrypaceae</taxon>
        <taxon>Diatrype</taxon>
    </lineage>
</organism>
<sequence length="223" mass="24724">MGLPLFVAPVESDIPSKPGAKNPADPAQSRSPIRRAPRSPHHRSERRRQLHETQWTTDLLPLDSPAEESDDTPIIQPIRQASTMTPDPQPPSVGSSFASTTASAAASRNTSANTSVNTSMTNPDEETEPPCDHEFDESENDEDAELRRTASSRRPTPPGRRSYADVAADLMFEPTAREEGNDRPDWLSGMHRIVRGLASRQDIPDEWWAEAGLNRSMRYEDSI</sequence>
<proteinExistence type="predicted"/>
<feature type="compositionally biased region" description="Low complexity" evidence="1">
    <location>
        <begin position="95"/>
        <end position="122"/>
    </location>
</feature>
<dbReference type="EMBL" id="JAKJXP020000018">
    <property type="protein sequence ID" value="KAK7754763.1"/>
    <property type="molecule type" value="Genomic_DNA"/>
</dbReference>
<dbReference type="AlphaFoldDB" id="A0AAN9V754"/>